<reference evidence="2" key="1">
    <citation type="submission" date="2021-02" db="EMBL/GenBank/DDBJ databases">
        <title>Genome sequence of Rhodospirillales sp. strain TMPK1 isolated from soil.</title>
        <authorList>
            <person name="Nakai R."/>
            <person name="Kusada H."/>
            <person name="Tamaki H."/>
        </authorList>
    </citation>
    <scope>NUCLEOTIDE SEQUENCE</scope>
    <source>
        <strain evidence="2">TMPK1</strain>
    </source>
</reference>
<dbReference type="RefSeq" id="WP_420241354.1">
    <property type="nucleotide sequence ID" value="NZ_BOPV01000001.1"/>
</dbReference>
<dbReference type="PANTHER" id="PTHR11803">
    <property type="entry name" value="2-IMINOBUTANOATE/2-IMINOPROPANOATE DEAMINASE RIDA"/>
    <property type="match status" value="1"/>
</dbReference>
<dbReference type="EMBL" id="BOPV01000001">
    <property type="protein sequence ID" value="GIL38366.1"/>
    <property type="molecule type" value="Genomic_DNA"/>
</dbReference>
<comment type="caution">
    <text evidence="2">The sequence shown here is derived from an EMBL/GenBank/DDBJ whole genome shotgun (WGS) entry which is preliminary data.</text>
</comment>
<proteinExistence type="inferred from homology"/>
<dbReference type="PANTHER" id="PTHR11803:SF58">
    <property type="entry name" value="PROTEIN HMF1-RELATED"/>
    <property type="match status" value="1"/>
</dbReference>
<protein>
    <submittedName>
        <fullName evidence="2">Enamine deaminase RidA</fullName>
    </submittedName>
</protein>
<keyword evidence="3" id="KW-1185">Reference proteome</keyword>
<dbReference type="GO" id="GO:0019239">
    <property type="term" value="F:deaminase activity"/>
    <property type="evidence" value="ECO:0007669"/>
    <property type="project" value="TreeGrafter"/>
</dbReference>
<dbReference type="GO" id="GO:0005829">
    <property type="term" value="C:cytosol"/>
    <property type="evidence" value="ECO:0007669"/>
    <property type="project" value="TreeGrafter"/>
</dbReference>
<organism evidence="2 3">
    <name type="scientific">Roseiterribacter gracilis</name>
    <dbReference type="NCBI Taxonomy" id="2812848"/>
    <lineage>
        <taxon>Bacteria</taxon>
        <taxon>Pseudomonadati</taxon>
        <taxon>Pseudomonadota</taxon>
        <taxon>Alphaproteobacteria</taxon>
        <taxon>Rhodospirillales</taxon>
        <taxon>Roseiterribacteraceae</taxon>
        <taxon>Roseiterribacter</taxon>
    </lineage>
</organism>
<dbReference type="InterPro" id="IPR035959">
    <property type="entry name" value="RutC-like_sf"/>
</dbReference>
<dbReference type="AlphaFoldDB" id="A0A8S8XB31"/>
<evidence type="ECO:0000313" key="3">
    <source>
        <dbReference type="Proteomes" id="UP000681075"/>
    </source>
</evidence>
<dbReference type="InterPro" id="IPR006175">
    <property type="entry name" value="YjgF/YER057c/UK114"/>
</dbReference>
<gene>
    <name evidence="2" type="ORF">TMPK1_06030</name>
</gene>
<name>A0A8S8XB31_9PROT</name>
<evidence type="ECO:0000313" key="2">
    <source>
        <dbReference type="EMBL" id="GIL38366.1"/>
    </source>
</evidence>
<sequence>MKLVPHSPTSGIYPATQDYVHAMEVQGPQRLLFVSGTMGLEQNGVAGATLERQLELIWSNIAVILGSAGMTVDNIVRLTSYLRDPSYAEANAAARVRALGGRLIPTTAIVAATLVEDWLVEIEVVAAA</sequence>
<dbReference type="Gene3D" id="3.30.1330.40">
    <property type="entry name" value="RutC-like"/>
    <property type="match status" value="1"/>
</dbReference>
<accession>A0A8S8XB31</accession>
<dbReference type="SUPFAM" id="SSF55298">
    <property type="entry name" value="YjgF-like"/>
    <property type="match status" value="1"/>
</dbReference>
<dbReference type="CDD" id="cd00448">
    <property type="entry name" value="YjgF_YER057c_UK114_family"/>
    <property type="match status" value="1"/>
</dbReference>
<evidence type="ECO:0000256" key="1">
    <source>
        <dbReference type="ARBA" id="ARBA00010552"/>
    </source>
</evidence>
<dbReference type="Proteomes" id="UP000681075">
    <property type="component" value="Unassembled WGS sequence"/>
</dbReference>
<dbReference type="Pfam" id="PF01042">
    <property type="entry name" value="Ribonuc_L-PSP"/>
    <property type="match status" value="1"/>
</dbReference>
<comment type="similarity">
    <text evidence="1">Belongs to the RutC family.</text>
</comment>